<proteinExistence type="predicted"/>
<keyword evidence="1" id="KW-0812">Transmembrane</keyword>
<dbReference type="Proteomes" id="UP000252189">
    <property type="component" value="Unassembled WGS sequence"/>
</dbReference>
<accession>A0A368N7B0</accession>
<protein>
    <submittedName>
        <fullName evidence="2">Uncharacterized protein</fullName>
    </submittedName>
</protein>
<comment type="caution">
    <text evidence="2">The sequence shown here is derived from an EMBL/GenBank/DDBJ whole genome shotgun (WGS) entry which is preliminary data.</text>
</comment>
<feature type="transmembrane region" description="Helical" evidence="1">
    <location>
        <begin position="81"/>
        <end position="98"/>
    </location>
</feature>
<feature type="transmembrane region" description="Helical" evidence="1">
    <location>
        <begin position="216"/>
        <end position="234"/>
    </location>
</feature>
<sequence>MPDGSSRRLPLAPFRRCPGPSAAALLGTALLATPAAAHGPAVRTAGVALPAVVAGSIVVSLLGGGLVLVAVDRLPRSRLGIPLLLLALGGLSLSVAAADAPVGATLGGVAGAAVATLAREHPLTDCGACADATLGAVTLHRGLEGVVLATVYATDAALGLFGAGVLAVHAAAETAAVGSLYAATKRHAVAAVCLAQAGFVGGVAAGRGVVGAVPPAVDASVLALVGGVLLAVGTREGYRRYAGRRSISAA</sequence>
<reference evidence="2 3" key="1">
    <citation type="submission" date="2018-07" db="EMBL/GenBank/DDBJ databases">
        <title>Genome sequences of Haloplanus salinus JCM 18368T.</title>
        <authorList>
            <person name="Kim Y.B."/>
            <person name="Roh S.W."/>
        </authorList>
    </citation>
    <scope>NUCLEOTIDE SEQUENCE [LARGE SCALE GENOMIC DNA]</scope>
    <source>
        <strain evidence="2 3">JCM 18368</strain>
    </source>
</reference>
<feature type="transmembrane region" description="Helical" evidence="1">
    <location>
        <begin position="47"/>
        <end position="69"/>
    </location>
</feature>
<name>A0A368N7B0_9EURY</name>
<evidence type="ECO:0000313" key="3">
    <source>
        <dbReference type="Proteomes" id="UP000252189"/>
    </source>
</evidence>
<evidence type="ECO:0000313" key="2">
    <source>
        <dbReference type="EMBL" id="RCU46106.1"/>
    </source>
</evidence>
<feature type="transmembrane region" description="Helical" evidence="1">
    <location>
        <begin position="156"/>
        <end position="181"/>
    </location>
</feature>
<keyword evidence="3" id="KW-1185">Reference proteome</keyword>
<feature type="transmembrane region" description="Helical" evidence="1">
    <location>
        <begin position="188"/>
        <end position="210"/>
    </location>
</feature>
<dbReference type="RefSeq" id="WP_114447658.1">
    <property type="nucleotide sequence ID" value="NZ_QPHM01000001.1"/>
</dbReference>
<dbReference type="OrthoDB" id="308491at2157"/>
<keyword evidence="1" id="KW-0472">Membrane</keyword>
<gene>
    <name evidence="2" type="ORF">DU504_01595</name>
</gene>
<dbReference type="EMBL" id="QPHM01000001">
    <property type="protein sequence ID" value="RCU46106.1"/>
    <property type="molecule type" value="Genomic_DNA"/>
</dbReference>
<dbReference type="AlphaFoldDB" id="A0A368N7B0"/>
<evidence type="ECO:0000256" key="1">
    <source>
        <dbReference type="SAM" id="Phobius"/>
    </source>
</evidence>
<organism evidence="2 3">
    <name type="scientific">Haloplanus salinus</name>
    <dbReference type="NCBI Taxonomy" id="1126245"/>
    <lineage>
        <taxon>Archaea</taxon>
        <taxon>Methanobacteriati</taxon>
        <taxon>Methanobacteriota</taxon>
        <taxon>Stenosarchaea group</taxon>
        <taxon>Halobacteria</taxon>
        <taxon>Halobacteriales</taxon>
        <taxon>Haloferacaceae</taxon>
        <taxon>Haloplanus</taxon>
    </lineage>
</organism>
<keyword evidence="1" id="KW-1133">Transmembrane helix</keyword>